<dbReference type="InterPro" id="IPR024524">
    <property type="entry name" value="DUF3800"/>
</dbReference>
<evidence type="ECO:0008006" key="3">
    <source>
        <dbReference type="Google" id="ProtNLM"/>
    </source>
</evidence>
<name>A0A8J2XF26_9FLAO</name>
<dbReference type="Proteomes" id="UP000598120">
    <property type="component" value="Unassembled WGS sequence"/>
</dbReference>
<dbReference type="EMBL" id="BMIC01000001">
    <property type="protein sequence ID" value="GFZ81092.1"/>
    <property type="molecule type" value="Genomic_DNA"/>
</dbReference>
<proteinExistence type="predicted"/>
<dbReference type="AlphaFoldDB" id="A0A8J2XF26"/>
<reference evidence="1 2" key="1">
    <citation type="journal article" date="2014" name="Int. J. Syst. Evol. Microbiol.">
        <title>Complete genome sequence of Corynebacterium casei LMG S-19264T (=DSM 44701T), isolated from a smear-ripened cheese.</title>
        <authorList>
            <consortium name="US DOE Joint Genome Institute (JGI-PGF)"/>
            <person name="Walter F."/>
            <person name="Albersmeier A."/>
            <person name="Kalinowski J."/>
            <person name="Ruckert C."/>
        </authorList>
    </citation>
    <scope>NUCLEOTIDE SEQUENCE [LARGE SCALE GENOMIC DNA]</scope>
    <source>
        <strain evidence="1 2">CGMCC 1.15295</strain>
    </source>
</reference>
<gene>
    <name evidence="1" type="ORF">GCM10011531_09080</name>
</gene>
<dbReference type="RefSeq" id="WP_188605144.1">
    <property type="nucleotide sequence ID" value="NZ_BMIC01000001.1"/>
</dbReference>
<protein>
    <recommendedName>
        <fullName evidence="3">DUF3800 domain-containing protein</fullName>
    </recommendedName>
</protein>
<comment type="caution">
    <text evidence="1">The sequence shown here is derived from an EMBL/GenBank/DDBJ whole genome shotgun (WGS) entry which is preliminary data.</text>
</comment>
<sequence>MSEKVYIFGDEFGTSTLNQNDVKNITHFVYAAIVVKESNLDKAREVRDNISQNFFYGKPIKSNSRVLKDETKRIEILEYLIKNLNFIIYLLVVDKEKLSKDTGGLRFKDVFYKYFRGIFVSQINNNFSEFEIFMDNLISDKYSSELKNYIKQNYQNNFFEQYHISDDKEEPLIQLADFVAGSYGRVFNASFMSNNSEDIFYTLKPVTPNIIFFPDKFDNKTFVVNPEKQIDSEVYEIVRNDAIKIYDEIADDIFKAVLDYLLWHQKVLPFKYAQTYEITNALKYNSGKELSIENLRIIVKELRFKGIIIVSSSSTSGYKLAVNKSDVHTYFTHYLNYILPMLKKIEIANGVFANKTVGDFIPLSDMEELKNLVETLSIK</sequence>
<evidence type="ECO:0000313" key="2">
    <source>
        <dbReference type="Proteomes" id="UP000598120"/>
    </source>
</evidence>
<keyword evidence="2" id="KW-1185">Reference proteome</keyword>
<organism evidence="1 2">
    <name type="scientific">Aquaticitalea lipolytica</name>
    <dbReference type="NCBI Taxonomy" id="1247562"/>
    <lineage>
        <taxon>Bacteria</taxon>
        <taxon>Pseudomonadati</taxon>
        <taxon>Bacteroidota</taxon>
        <taxon>Flavobacteriia</taxon>
        <taxon>Flavobacteriales</taxon>
        <taxon>Flavobacteriaceae</taxon>
        <taxon>Aquaticitalea</taxon>
    </lineage>
</organism>
<evidence type="ECO:0000313" key="1">
    <source>
        <dbReference type="EMBL" id="GFZ81092.1"/>
    </source>
</evidence>
<dbReference type="Pfam" id="PF12686">
    <property type="entry name" value="DUF3800"/>
    <property type="match status" value="1"/>
</dbReference>
<accession>A0A8J2XF26</accession>